<dbReference type="Proteomes" id="UP000214880">
    <property type="component" value="Unassembled WGS sequence"/>
</dbReference>
<dbReference type="PANTHER" id="PTHR43687">
    <property type="entry name" value="ADENYLYLSULFATE REDUCTASE, BETA SUBUNIT"/>
    <property type="match status" value="1"/>
</dbReference>
<dbReference type="PANTHER" id="PTHR43687:SF4">
    <property type="entry name" value="BLR5484 PROTEIN"/>
    <property type="match status" value="1"/>
</dbReference>
<evidence type="ECO:0000256" key="4">
    <source>
        <dbReference type="ARBA" id="ARBA00023014"/>
    </source>
</evidence>
<evidence type="ECO:0000259" key="5">
    <source>
        <dbReference type="PROSITE" id="PS51379"/>
    </source>
</evidence>
<evidence type="ECO:0000256" key="3">
    <source>
        <dbReference type="ARBA" id="ARBA00023004"/>
    </source>
</evidence>
<organism evidence="6 7">
    <name type="scientific">Dendrosporobacter quercicolus</name>
    <dbReference type="NCBI Taxonomy" id="146817"/>
    <lineage>
        <taxon>Bacteria</taxon>
        <taxon>Bacillati</taxon>
        <taxon>Bacillota</taxon>
        <taxon>Negativicutes</taxon>
        <taxon>Selenomonadales</taxon>
        <taxon>Sporomusaceae</taxon>
        <taxon>Dendrosporobacter</taxon>
    </lineage>
</organism>
<dbReference type="AlphaFoldDB" id="A0A1G9QBF2"/>
<evidence type="ECO:0000256" key="1">
    <source>
        <dbReference type="ARBA" id="ARBA00022485"/>
    </source>
</evidence>
<dbReference type="InterPro" id="IPR017896">
    <property type="entry name" value="4Fe4S_Fe-S-bd"/>
</dbReference>
<accession>A0A1G9QBF2</accession>
<dbReference type="Gene3D" id="3.30.70.20">
    <property type="match status" value="2"/>
</dbReference>
<evidence type="ECO:0000313" key="7">
    <source>
        <dbReference type="Proteomes" id="UP000214880"/>
    </source>
</evidence>
<evidence type="ECO:0000256" key="2">
    <source>
        <dbReference type="ARBA" id="ARBA00022723"/>
    </source>
</evidence>
<dbReference type="SUPFAM" id="SSF54862">
    <property type="entry name" value="4Fe-4S ferredoxins"/>
    <property type="match status" value="1"/>
</dbReference>
<keyword evidence="7" id="KW-1185">Reference proteome</keyword>
<keyword evidence="4" id="KW-0411">Iron-sulfur</keyword>
<keyword evidence="2" id="KW-0479">Metal-binding</keyword>
<dbReference type="InterPro" id="IPR017900">
    <property type="entry name" value="4Fe4S_Fe_S_CS"/>
</dbReference>
<protein>
    <submittedName>
        <fullName evidence="6">4Fe-4S dicluster domain-containing protein</fullName>
    </submittedName>
</protein>
<sequence length="114" mass="12557">MFEILRKIWRTGTVTTRQPLTAAAVKFRGKIAVDRTKCTCCQDCVGICPGGALRLLTVNGREVLALDHGKCVFCGNCAQVCPVQALRITNQGYLAVKDKRQLVETGEGQDQKFR</sequence>
<gene>
    <name evidence="6" type="ORF">SAMN04488502_10291</name>
</gene>
<dbReference type="EMBL" id="FNHB01000002">
    <property type="protein sequence ID" value="SDM07685.1"/>
    <property type="molecule type" value="Genomic_DNA"/>
</dbReference>
<reference evidence="6 7" key="1">
    <citation type="submission" date="2016-10" db="EMBL/GenBank/DDBJ databases">
        <authorList>
            <person name="de Groot N.N."/>
        </authorList>
    </citation>
    <scope>NUCLEOTIDE SEQUENCE [LARGE SCALE GENOMIC DNA]</scope>
    <source>
        <strain evidence="6 7">DSM 1736</strain>
    </source>
</reference>
<dbReference type="InterPro" id="IPR050572">
    <property type="entry name" value="Fe-S_Ferredoxin"/>
</dbReference>
<feature type="domain" description="4Fe-4S ferredoxin-type" evidence="5">
    <location>
        <begin position="29"/>
        <end position="58"/>
    </location>
</feature>
<keyword evidence="1" id="KW-0004">4Fe-4S</keyword>
<evidence type="ECO:0000313" key="6">
    <source>
        <dbReference type="EMBL" id="SDM07685.1"/>
    </source>
</evidence>
<dbReference type="RefSeq" id="WP_092070215.1">
    <property type="nucleotide sequence ID" value="NZ_FNHB01000002.1"/>
</dbReference>
<dbReference type="PROSITE" id="PS51379">
    <property type="entry name" value="4FE4S_FER_2"/>
    <property type="match status" value="2"/>
</dbReference>
<dbReference type="GO" id="GO:0046872">
    <property type="term" value="F:metal ion binding"/>
    <property type="evidence" value="ECO:0007669"/>
    <property type="project" value="UniProtKB-KW"/>
</dbReference>
<proteinExistence type="predicted"/>
<dbReference type="GO" id="GO:0051539">
    <property type="term" value="F:4 iron, 4 sulfur cluster binding"/>
    <property type="evidence" value="ECO:0007669"/>
    <property type="project" value="UniProtKB-KW"/>
</dbReference>
<keyword evidence="3" id="KW-0408">Iron</keyword>
<feature type="domain" description="4Fe-4S ferredoxin-type" evidence="5">
    <location>
        <begin position="62"/>
        <end position="91"/>
    </location>
</feature>
<dbReference type="PROSITE" id="PS00198">
    <property type="entry name" value="4FE4S_FER_1"/>
    <property type="match status" value="1"/>
</dbReference>
<dbReference type="STRING" id="146817.SAMN04488502_10291"/>
<name>A0A1G9QBF2_9FIRM</name>
<dbReference type="Pfam" id="PF12838">
    <property type="entry name" value="Fer4_7"/>
    <property type="match status" value="1"/>
</dbReference>